<keyword evidence="2" id="KW-1133">Transmembrane helix</keyword>
<feature type="transmembrane region" description="Helical" evidence="2">
    <location>
        <begin position="85"/>
        <end position="107"/>
    </location>
</feature>
<keyword evidence="2" id="KW-0812">Transmembrane</keyword>
<dbReference type="SUPFAM" id="SSF103481">
    <property type="entry name" value="Multidrug resistance efflux transporter EmrE"/>
    <property type="match status" value="1"/>
</dbReference>
<dbReference type="AlphaFoldDB" id="A0A4R5B893"/>
<organism evidence="4 5">
    <name type="scientific">Actinomadura rubrisoli</name>
    <dbReference type="NCBI Taxonomy" id="2530368"/>
    <lineage>
        <taxon>Bacteria</taxon>
        <taxon>Bacillati</taxon>
        <taxon>Actinomycetota</taxon>
        <taxon>Actinomycetes</taxon>
        <taxon>Streptosporangiales</taxon>
        <taxon>Thermomonosporaceae</taxon>
        <taxon>Actinomadura</taxon>
    </lineage>
</organism>
<evidence type="ECO:0000256" key="2">
    <source>
        <dbReference type="SAM" id="Phobius"/>
    </source>
</evidence>
<feature type="domain" description="EamA" evidence="3">
    <location>
        <begin position="24"/>
        <end position="157"/>
    </location>
</feature>
<dbReference type="Gene3D" id="1.10.3730.20">
    <property type="match status" value="1"/>
</dbReference>
<feature type="transmembrane region" description="Helical" evidence="2">
    <location>
        <begin position="54"/>
        <end position="73"/>
    </location>
</feature>
<feature type="transmembrane region" description="Helical" evidence="2">
    <location>
        <begin position="141"/>
        <end position="160"/>
    </location>
</feature>
<evidence type="ECO:0000313" key="4">
    <source>
        <dbReference type="EMBL" id="TDD81303.1"/>
    </source>
</evidence>
<sequence>MLLGVALSAGIAGEGASGTAPMVGALHAAAAAGCYSGYLFLLRRHTSEEHSMGAVRDVSVSAALVGLIGGLAWGGIELTPGWESFGWLVALALIGQVIGWLLVAAALRALPSHVGSTLLLLQPVGAVAIGLVFLSERPSPAQFAGCTLVLGGVAAISLTATRRTASAR</sequence>
<feature type="transmembrane region" description="Helical" evidence="2">
    <location>
        <begin position="114"/>
        <end position="135"/>
    </location>
</feature>
<dbReference type="GO" id="GO:0016020">
    <property type="term" value="C:membrane"/>
    <property type="evidence" value="ECO:0007669"/>
    <property type="project" value="InterPro"/>
</dbReference>
<dbReference type="Pfam" id="PF00892">
    <property type="entry name" value="EamA"/>
    <property type="match status" value="1"/>
</dbReference>
<dbReference type="EMBL" id="SMKU01000139">
    <property type="protein sequence ID" value="TDD81303.1"/>
    <property type="molecule type" value="Genomic_DNA"/>
</dbReference>
<protein>
    <recommendedName>
        <fullName evidence="3">EamA domain-containing protein</fullName>
    </recommendedName>
</protein>
<dbReference type="InterPro" id="IPR000620">
    <property type="entry name" value="EamA_dom"/>
</dbReference>
<reference evidence="4 5" key="1">
    <citation type="submission" date="2019-03" db="EMBL/GenBank/DDBJ databases">
        <title>Draft genome sequences of novel Actinobacteria.</title>
        <authorList>
            <person name="Sahin N."/>
            <person name="Ay H."/>
            <person name="Saygin H."/>
        </authorList>
    </citation>
    <scope>NUCLEOTIDE SEQUENCE [LARGE SCALE GENOMIC DNA]</scope>
    <source>
        <strain evidence="4 5">H3C3</strain>
    </source>
</reference>
<evidence type="ECO:0000259" key="3">
    <source>
        <dbReference type="Pfam" id="PF00892"/>
    </source>
</evidence>
<evidence type="ECO:0000313" key="5">
    <source>
        <dbReference type="Proteomes" id="UP000294513"/>
    </source>
</evidence>
<comment type="similarity">
    <text evidence="1">Belongs to the EamA transporter family.</text>
</comment>
<proteinExistence type="inferred from homology"/>
<keyword evidence="5" id="KW-1185">Reference proteome</keyword>
<evidence type="ECO:0000256" key="1">
    <source>
        <dbReference type="ARBA" id="ARBA00007362"/>
    </source>
</evidence>
<dbReference type="Proteomes" id="UP000294513">
    <property type="component" value="Unassembled WGS sequence"/>
</dbReference>
<comment type="caution">
    <text evidence="4">The sequence shown here is derived from an EMBL/GenBank/DDBJ whole genome shotgun (WGS) entry which is preliminary data.</text>
</comment>
<accession>A0A4R5B893</accession>
<gene>
    <name evidence="4" type="ORF">E1298_24310</name>
</gene>
<name>A0A4R5B893_9ACTN</name>
<dbReference type="InterPro" id="IPR037185">
    <property type="entry name" value="EmrE-like"/>
</dbReference>
<dbReference type="OrthoDB" id="5315632at2"/>
<feature type="transmembrane region" description="Helical" evidence="2">
    <location>
        <begin position="25"/>
        <end position="42"/>
    </location>
</feature>
<keyword evidence="2" id="KW-0472">Membrane</keyword>